<dbReference type="EMBL" id="LT575490">
    <property type="protein sequence ID" value="SAY44557.1"/>
    <property type="molecule type" value="Genomic_DNA"/>
</dbReference>
<dbReference type="AlphaFoldDB" id="A0A1C3HHQ9"/>
<reference evidence="1" key="1">
    <citation type="submission" date="2016-05" db="EMBL/GenBank/DDBJ databases">
        <authorList>
            <person name="Cock P.J.A."/>
            <person name="Cock P.J.A."/>
        </authorList>
    </citation>
    <scope>NUCLEOTIDE SEQUENCE</scope>
    <source>
        <strain evidence="1">PWN146_assembly</strain>
    </source>
</reference>
<dbReference type="Pfam" id="PF05489">
    <property type="entry name" value="Phage_tail_X"/>
    <property type="match status" value="1"/>
</dbReference>
<name>A0A1C3HHQ9_SERMA</name>
<gene>
    <name evidence="1" type="ORF">PWN146_03267</name>
</gene>
<dbReference type="InterPro" id="IPR008861">
    <property type="entry name" value="GpX-like"/>
</dbReference>
<accession>A0A1C3HHQ9</accession>
<organism evidence="1">
    <name type="scientific">Serratia marcescens</name>
    <dbReference type="NCBI Taxonomy" id="615"/>
    <lineage>
        <taxon>Bacteria</taxon>
        <taxon>Pseudomonadati</taxon>
        <taxon>Pseudomonadota</taxon>
        <taxon>Gammaproteobacteria</taxon>
        <taxon>Enterobacterales</taxon>
        <taxon>Yersiniaceae</taxon>
        <taxon>Serratia</taxon>
    </lineage>
</organism>
<dbReference type="RefSeq" id="WP_072627846.1">
    <property type="nucleotide sequence ID" value="NZ_BRPU01000010.1"/>
</dbReference>
<evidence type="ECO:0000313" key="1">
    <source>
        <dbReference type="EMBL" id="SAY44557.1"/>
    </source>
</evidence>
<protein>
    <submittedName>
        <fullName evidence="1">Phage Tail Protein X</fullName>
    </submittedName>
</protein>
<sequence>MSNPHTDVIIHITREGERWDQLANDYYGDPLGYARIIMANPQVAILPVLPAGMSLAIPVIPADNNQETLPPWLR</sequence>
<proteinExistence type="predicted"/>